<sequence length="300" mass="34336">MLEVWFNSIKKVGIPNYLVVALDDAIVEFYKENDVPVYKRDPDENVDFIGKSGGNHAVKFRILREFLQLGYGVLLSDVDIVYLQNPFDHDSDVESMSDDSLWWKVYPSIKNKKLDIKLNRIKWLKPPRNFIKLNSDGSCVQGSCGGGGLIKDNQGNMMFAYSLGLGQGTSNMAEARALLYGLKWCVSRGYDRVWGETDSLLLVKCINGEWRTPWRLDKLIQEAQQIVESHGFIISHCFREANKPADILASRSYSVDAIHEFNSFSDLPREVRGLINTDRWELPSFRMQQVKPSNFIYEPP</sequence>
<dbReference type="Pfam" id="PF03407">
    <property type="entry name" value="Nucleotid_trans"/>
    <property type="match status" value="1"/>
</dbReference>
<dbReference type="InterPro" id="IPR012337">
    <property type="entry name" value="RNaseH-like_sf"/>
</dbReference>
<name>A0ABQ7V6L9_SOLTU</name>
<dbReference type="Pfam" id="PF13456">
    <property type="entry name" value="RVT_3"/>
    <property type="match status" value="1"/>
</dbReference>
<dbReference type="PANTHER" id="PTHR46581:SF3">
    <property type="entry name" value="ARABINOSYLTRANSFERASE RRA3"/>
    <property type="match status" value="1"/>
</dbReference>
<comment type="caution">
    <text evidence="2">The sequence shown here is derived from an EMBL/GenBank/DDBJ whole genome shotgun (WGS) entry which is preliminary data.</text>
</comment>
<dbReference type="InterPro" id="IPR044290">
    <property type="entry name" value="RRA1/2/3"/>
</dbReference>
<dbReference type="CDD" id="cd06222">
    <property type="entry name" value="RNase_H_like"/>
    <property type="match status" value="1"/>
</dbReference>
<feature type="domain" description="RNase H type-1" evidence="1">
    <location>
        <begin position="127"/>
        <end position="258"/>
    </location>
</feature>
<dbReference type="PROSITE" id="PS50879">
    <property type="entry name" value="RNASE_H_1"/>
    <property type="match status" value="1"/>
</dbReference>
<evidence type="ECO:0000259" key="1">
    <source>
        <dbReference type="PROSITE" id="PS50879"/>
    </source>
</evidence>
<dbReference type="Gene3D" id="3.30.420.10">
    <property type="entry name" value="Ribonuclease H-like superfamily/Ribonuclease H"/>
    <property type="match status" value="1"/>
</dbReference>
<organism evidence="2 3">
    <name type="scientific">Solanum tuberosum</name>
    <name type="common">Potato</name>
    <dbReference type="NCBI Taxonomy" id="4113"/>
    <lineage>
        <taxon>Eukaryota</taxon>
        <taxon>Viridiplantae</taxon>
        <taxon>Streptophyta</taxon>
        <taxon>Embryophyta</taxon>
        <taxon>Tracheophyta</taxon>
        <taxon>Spermatophyta</taxon>
        <taxon>Magnoliopsida</taxon>
        <taxon>eudicotyledons</taxon>
        <taxon>Gunneridae</taxon>
        <taxon>Pentapetalae</taxon>
        <taxon>asterids</taxon>
        <taxon>lamiids</taxon>
        <taxon>Solanales</taxon>
        <taxon>Solanaceae</taxon>
        <taxon>Solanoideae</taxon>
        <taxon>Solaneae</taxon>
        <taxon>Solanum</taxon>
    </lineage>
</organism>
<dbReference type="InterPro" id="IPR005069">
    <property type="entry name" value="Nucl-diP-sugar_transferase"/>
</dbReference>
<evidence type="ECO:0000313" key="2">
    <source>
        <dbReference type="EMBL" id="KAH0759704.1"/>
    </source>
</evidence>
<dbReference type="Proteomes" id="UP000826656">
    <property type="component" value="Unassembled WGS sequence"/>
</dbReference>
<dbReference type="EMBL" id="JAIVGD010000015">
    <property type="protein sequence ID" value="KAH0759704.1"/>
    <property type="molecule type" value="Genomic_DNA"/>
</dbReference>
<proteinExistence type="predicted"/>
<gene>
    <name evidence="2" type="ORF">KY290_023197</name>
</gene>
<dbReference type="InterPro" id="IPR044730">
    <property type="entry name" value="RNase_H-like_dom_plant"/>
</dbReference>
<dbReference type="InterPro" id="IPR036397">
    <property type="entry name" value="RNaseH_sf"/>
</dbReference>
<reference evidence="2 3" key="1">
    <citation type="journal article" date="2021" name="bioRxiv">
        <title>Chromosome-scale and haplotype-resolved genome assembly of a tetraploid potato cultivar.</title>
        <authorList>
            <person name="Sun H."/>
            <person name="Jiao W.-B."/>
            <person name="Krause K."/>
            <person name="Campoy J.A."/>
            <person name="Goel M."/>
            <person name="Folz-Donahue K."/>
            <person name="Kukat C."/>
            <person name="Huettel B."/>
            <person name="Schneeberger K."/>
        </authorList>
    </citation>
    <scope>NUCLEOTIDE SEQUENCE [LARGE SCALE GENOMIC DNA]</scope>
    <source>
        <strain evidence="2">SolTubOtavaFocal</strain>
        <tissue evidence="2">Leaves</tissue>
    </source>
</reference>
<dbReference type="SUPFAM" id="SSF53098">
    <property type="entry name" value="Ribonuclease H-like"/>
    <property type="match status" value="1"/>
</dbReference>
<keyword evidence="3" id="KW-1185">Reference proteome</keyword>
<accession>A0ABQ7V6L9</accession>
<dbReference type="PANTHER" id="PTHR46581">
    <property type="entry name" value="ARABINOSYLTRANSFERASE RRA3"/>
    <property type="match status" value="1"/>
</dbReference>
<dbReference type="InterPro" id="IPR002156">
    <property type="entry name" value="RNaseH_domain"/>
</dbReference>
<protein>
    <recommendedName>
        <fullName evidence="1">RNase H type-1 domain-containing protein</fullName>
    </recommendedName>
</protein>
<evidence type="ECO:0000313" key="3">
    <source>
        <dbReference type="Proteomes" id="UP000826656"/>
    </source>
</evidence>